<evidence type="ECO:0008006" key="17">
    <source>
        <dbReference type="Google" id="ProtNLM"/>
    </source>
</evidence>
<evidence type="ECO:0000259" key="13">
    <source>
        <dbReference type="PROSITE" id="PS51126"/>
    </source>
</evidence>
<evidence type="ECO:0000256" key="5">
    <source>
        <dbReference type="ARBA" id="ARBA00022860"/>
    </source>
</evidence>
<keyword evidence="7 10" id="KW-0518">Myosin</keyword>
<keyword evidence="5" id="KW-0112">Calmodulin-binding</keyword>
<dbReference type="PRINTS" id="PR00193">
    <property type="entry name" value="MYOSINHEAVY"/>
</dbReference>
<proteinExistence type="inferred from homology"/>
<dbReference type="InterPro" id="IPR027417">
    <property type="entry name" value="P-loop_NTPase"/>
</dbReference>
<evidence type="ECO:0000256" key="9">
    <source>
        <dbReference type="ARBA" id="ARBA00023203"/>
    </source>
</evidence>
<accession>A0ABQ7L9K2</accession>
<feature type="binding site" evidence="10">
    <location>
        <begin position="170"/>
        <end position="177"/>
    </location>
    <ligand>
        <name>ATP</name>
        <dbReference type="ChEBI" id="CHEBI:30616"/>
    </ligand>
</feature>
<feature type="domain" description="Myosin motor" evidence="14">
    <location>
        <begin position="76"/>
        <end position="745"/>
    </location>
</feature>
<feature type="region of interest" description="Disordered" evidence="11">
    <location>
        <begin position="1000"/>
        <end position="1032"/>
    </location>
</feature>
<evidence type="ECO:0000256" key="3">
    <source>
        <dbReference type="ARBA" id="ARBA00022741"/>
    </source>
</evidence>
<keyword evidence="6" id="KW-0175">Coiled coil</keyword>
<gene>
    <name evidence="15" type="primary">A09p022630.1_BraROA</name>
    <name evidence="15" type="ORF">IGI04_034709</name>
</gene>
<feature type="chain" id="PRO_5046929852" description="Myosin motor domain-containing protein" evidence="12">
    <location>
        <begin position="18"/>
        <end position="1454"/>
    </location>
</feature>
<evidence type="ECO:0000313" key="15">
    <source>
        <dbReference type="EMBL" id="KAG5383239.1"/>
    </source>
</evidence>
<keyword evidence="3 10" id="KW-0547">Nucleotide-binding</keyword>
<dbReference type="PROSITE" id="PS51126">
    <property type="entry name" value="DILUTE"/>
    <property type="match status" value="1"/>
</dbReference>
<evidence type="ECO:0000256" key="10">
    <source>
        <dbReference type="PROSITE-ProRule" id="PRU00782"/>
    </source>
</evidence>
<dbReference type="Gene3D" id="1.10.10.820">
    <property type="match status" value="1"/>
</dbReference>
<dbReference type="SMART" id="SM00015">
    <property type="entry name" value="IQ"/>
    <property type="match status" value="6"/>
</dbReference>
<reference evidence="15 16" key="1">
    <citation type="submission" date="2021-03" db="EMBL/GenBank/DDBJ databases">
        <authorList>
            <person name="King G.J."/>
            <person name="Bancroft I."/>
            <person name="Baten A."/>
            <person name="Bloomfield J."/>
            <person name="Borpatragohain P."/>
            <person name="He Z."/>
            <person name="Irish N."/>
            <person name="Irwin J."/>
            <person name="Liu K."/>
            <person name="Mauleon R.P."/>
            <person name="Moore J."/>
            <person name="Morris R."/>
            <person name="Ostergaard L."/>
            <person name="Wang B."/>
            <person name="Wells R."/>
        </authorList>
    </citation>
    <scope>NUCLEOTIDE SEQUENCE [LARGE SCALE GENOMIC DNA]</scope>
    <source>
        <strain evidence="15">R-o-18</strain>
        <tissue evidence="15">Leaf</tissue>
    </source>
</reference>
<evidence type="ECO:0000256" key="11">
    <source>
        <dbReference type="SAM" id="MobiDB-lite"/>
    </source>
</evidence>
<organism evidence="15 16">
    <name type="scientific">Brassica rapa subsp. trilocularis</name>
    <dbReference type="NCBI Taxonomy" id="1813537"/>
    <lineage>
        <taxon>Eukaryota</taxon>
        <taxon>Viridiplantae</taxon>
        <taxon>Streptophyta</taxon>
        <taxon>Embryophyta</taxon>
        <taxon>Tracheophyta</taxon>
        <taxon>Spermatophyta</taxon>
        <taxon>Magnoliopsida</taxon>
        <taxon>eudicotyledons</taxon>
        <taxon>Gunneridae</taxon>
        <taxon>Pentapetalae</taxon>
        <taxon>rosids</taxon>
        <taxon>malvids</taxon>
        <taxon>Brassicales</taxon>
        <taxon>Brassicaceae</taxon>
        <taxon>Brassiceae</taxon>
        <taxon>Brassica</taxon>
    </lineage>
</organism>
<sequence length="1454" mass="164950">MIVWLLISSIAFQKLFFVLLKLQGTPVNIIVGSHVWVEDTDVAWIDGQVEKINGQDVEITAKLSKIYPKDMEAPAGGVDDMTKLSYLHEPGVLQNLKIRYELNEIYTYTGNILIAINPFQRLPHIYDAHMMQQYKGAPFGELSPHVFAVADVAYRAMINEGKSNSILVSGESGAGKTETTKMLMRYLAYLGGRAVTEGRTVEQQVLESNPVLEAFGNAKTVRNNNSSRFGKFVEIQFDKQGRISGAAVRTYLLERSRVCQISDPERNYHCFYLLCAAPQEEIEKYKLGHPKTFHYLNQSKCFELVGISDAHDYIATRRAMDIVGISEKEQEAIFRVVAAILHIGNIEFTKGKDVDSSVPKDDKAKFHLNTVAELLMCDVKELEDALCKRVMVTPEEVIKRSLDPQSAAISRDGLAKTIYSRLFDWLVQKINVSIGQDANSRSLIGVLDIYGFESFKTNSFEQFCINFTNEKLQQHFNQHVFKMEQEEYTKEAIDWSYIEFVDNKDVLDLIEKKPGGIVALLDEACMFPKSTHETFANKLYQTFKTNKRFIKPKLSRTDFTVSHYAGEVQYQSDQFLDKNKDYVIAEHQDLLGASKCPFVVGLFPKLEETSKSSKFSSIGSRVKLQLQQLMETLNSTEPHYIRCVKPNNLLKPAIFENINIMQQLRCGGVLEAIRISCAGFPTRKPFFEFVNRFGLLSPEALEGNYEEKAASKKILDNIGLKGYQIGKTKIFLRAGQMAELDARRALVLSDAAKKIQRRIRTHQARRRFILLREATISLQALCRGRLSSKLFENLRRQAAAVKIQKNGRRYHSRKAYKNMHVAALAVQTGLRAMAAHKEFRFKKQTKAATTIQAQWRCHRATSYYKKLKKGVILSQSRWRGRLAKKELRKLKMASRETGALKEAKDILEKKVEELTYRVQLEKRLRVDLEEQKTQEITKMQSSMEEMRKKVEETNVLLVKEREAAKKAIEEAPPVVTETQVVVEDTQKIESLTEQVEGLKTDLEQEKQRADDTARKFDEAQESNEERKNKLEETEKKVQLLQENITRLEEKCTNLESENKVLRQQAVSIAPNKLLSGRSRSILQRGSASGHLSVDARPSLTQDNNDILAYWLSNASTLLLLLQRTLKASGAAGMAPQRRRSSSATLFGRMTQSFRGAPQGVNLSMINGGADTLRQVEAKYPALLFKQQLTAYVEKIYGMIRDNLKKEISPLLGLCIQAPRTSRASLVKGASRSVGNSEAQQALIAHWQGIVKSLTNFLNTLKSNHVPPFLVRKVFTQIFSFINVQLFNSLLLRRECCSFSNGEYVKAGLAELEHWCYKATDEYAGSSWDELKHIRQAIGFLVIHQKPQKTLDEISHDLCPVLSIQQLYRISTMYWDDKYGTHSVSPDVIANMRVLMTEDSNNAVSNSFLLDDDSSIPFSVDDLSKSMERIEIGDVEPPPLIRENSGFSFLLPCSG</sequence>
<dbReference type="Gene3D" id="3.30.70.1590">
    <property type="match status" value="1"/>
</dbReference>
<dbReference type="PANTHER" id="PTHR13140:SF767">
    <property type="entry name" value="MYOSIN-11"/>
    <property type="match status" value="1"/>
</dbReference>
<dbReference type="SMART" id="SM00242">
    <property type="entry name" value="MYSc"/>
    <property type="match status" value="1"/>
</dbReference>
<evidence type="ECO:0000259" key="14">
    <source>
        <dbReference type="PROSITE" id="PS51456"/>
    </source>
</evidence>
<dbReference type="InterPro" id="IPR000048">
    <property type="entry name" value="IQ_motif_EF-hand-BS"/>
</dbReference>
<dbReference type="EMBL" id="JADBGQ010000008">
    <property type="protein sequence ID" value="KAG5383239.1"/>
    <property type="molecule type" value="Genomic_DNA"/>
</dbReference>
<name>A0ABQ7L9K2_BRACM</name>
<dbReference type="Pfam" id="PF00063">
    <property type="entry name" value="Myosin_head"/>
    <property type="match status" value="1"/>
</dbReference>
<evidence type="ECO:0000256" key="1">
    <source>
        <dbReference type="ARBA" id="ARBA00008049"/>
    </source>
</evidence>
<dbReference type="InterPro" id="IPR036961">
    <property type="entry name" value="Kinesin_motor_dom_sf"/>
</dbReference>
<dbReference type="Gene3D" id="1.20.58.530">
    <property type="match status" value="1"/>
</dbReference>
<evidence type="ECO:0000256" key="4">
    <source>
        <dbReference type="ARBA" id="ARBA00022840"/>
    </source>
</evidence>
<dbReference type="InterPro" id="IPR036018">
    <property type="entry name" value="MYSc_Myo11"/>
</dbReference>
<protein>
    <recommendedName>
        <fullName evidence="17">Myosin motor domain-containing protein</fullName>
    </recommendedName>
</protein>
<feature type="domain" description="Dilute" evidence="13">
    <location>
        <begin position="1071"/>
        <end position="1397"/>
    </location>
</feature>
<feature type="region of interest" description="Actin-binding" evidence="10">
    <location>
        <begin position="626"/>
        <end position="648"/>
    </location>
</feature>
<dbReference type="SMART" id="SM01132">
    <property type="entry name" value="DIL"/>
    <property type="match status" value="1"/>
</dbReference>
<keyword evidence="12" id="KW-0732">Signal</keyword>
<keyword evidence="2" id="KW-0677">Repeat</keyword>
<dbReference type="Pfam" id="PF01843">
    <property type="entry name" value="DIL"/>
    <property type="match status" value="1"/>
</dbReference>
<dbReference type="CDD" id="cd15475">
    <property type="entry name" value="MyosinXI_CBD"/>
    <property type="match status" value="1"/>
</dbReference>
<feature type="signal peptide" evidence="12">
    <location>
        <begin position="1"/>
        <end position="17"/>
    </location>
</feature>
<evidence type="ECO:0000256" key="2">
    <source>
        <dbReference type="ARBA" id="ARBA00022737"/>
    </source>
</evidence>
<dbReference type="PROSITE" id="PS51456">
    <property type="entry name" value="MYOSIN_MOTOR"/>
    <property type="match status" value="1"/>
</dbReference>
<keyword evidence="4 10" id="KW-0067">ATP-binding</keyword>
<dbReference type="Gene3D" id="1.20.5.190">
    <property type="match status" value="3"/>
</dbReference>
<dbReference type="InterPro" id="IPR001609">
    <property type="entry name" value="Myosin_head_motor_dom-like"/>
</dbReference>
<evidence type="ECO:0000256" key="7">
    <source>
        <dbReference type="ARBA" id="ARBA00023123"/>
    </source>
</evidence>
<dbReference type="Proteomes" id="UP000823674">
    <property type="component" value="Chromosome A09"/>
</dbReference>
<dbReference type="PROSITE" id="PS50096">
    <property type="entry name" value="IQ"/>
    <property type="match status" value="5"/>
</dbReference>
<dbReference type="CDD" id="cd01384">
    <property type="entry name" value="MYSc_Myo11"/>
    <property type="match status" value="1"/>
</dbReference>
<evidence type="ECO:0000313" key="16">
    <source>
        <dbReference type="Proteomes" id="UP000823674"/>
    </source>
</evidence>
<comment type="caution">
    <text evidence="15">The sequence shown here is derived from an EMBL/GenBank/DDBJ whole genome shotgun (WGS) entry which is preliminary data.</text>
</comment>
<comment type="similarity">
    <text evidence="1">Belongs to the TRAFAC class myosin-kinesin ATPase superfamily. Myosin family. Plant myosin class XI subfamily.</text>
</comment>
<dbReference type="Gene3D" id="3.40.850.10">
    <property type="entry name" value="Kinesin motor domain"/>
    <property type="match status" value="1"/>
</dbReference>
<evidence type="ECO:0000256" key="8">
    <source>
        <dbReference type="ARBA" id="ARBA00023175"/>
    </source>
</evidence>
<dbReference type="PANTHER" id="PTHR13140">
    <property type="entry name" value="MYOSIN"/>
    <property type="match status" value="1"/>
</dbReference>
<keyword evidence="16" id="KW-1185">Reference proteome</keyword>
<dbReference type="Pfam" id="PF00612">
    <property type="entry name" value="IQ"/>
    <property type="match status" value="3"/>
</dbReference>
<evidence type="ECO:0000256" key="12">
    <source>
        <dbReference type="SAM" id="SignalP"/>
    </source>
</evidence>
<dbReference type="Gene3D" id="1.20.120.720">
    <property type="entry name" value="Myosin VI head, motor domain, U50 subdomain"/>
    <property type="match status" value="1"/>
</dbReference>
<keyword evidence="9 10" id="KW-0009">Actin-binding</keyword>
<evidence type="ECO:0000256" key="6">
    <source>
        <dbReference type="ARBA" id="ARBA00023054"/>
    </source>
</evidence>
<keyword evidence="8 10" id="KW-0505">Motor protein</keyword>
<dbReference type="InterPro" id="IPR037975">
    <property type="entry name" value="MyosinXI_CBD"/>
</dbReference>
<dbReference type="SUPFAM" id="SSF52540">
    <property type="entry name" value="P-loop containing nucleoside triphosphate hydrolases"/>
    <property type="match status" value="2"/>
</dbReference>
<dbReference type="InterPro" id="IPR002710">
    <property type="entry name" value="Dilute_dom"/>
</dbReference>